<reference evidence="3" key="1">
    <citation type="journal article" date="2019" name="Int. J. Syst. Evol. Microbiol.">
        <title>The Global Catalogue of Microorganisms (GCM) 10K type strain sequencing project: providing services to taxonomists for standard genome sequencing and annotation.</title>
        <authorList>
            <consortium name="The Broad Institute Genomics Platform"/>
            <consortium name="The Broad Institute Genome Sequencing Center for Infectious Disease"/>
            <person name="Wu L."/>
            <person name="Ma J."/>
        </authorList>
    </citation>
    <scope>NUCLEOTIDE SEQUENCE [LARGE SCALE GENOMIC DNA]</scope>
    <source>
        <strain evidence="3">CCUG 60023</strain>
    </source>
</reference>
<evidence type="ECO:0000259" key="1">
    <source>
        <dbReference type="PROSITE" id="PS50404"/>
    </source>
</evidence>
<dbReference type="PROSITE" id="PS50404">
    <property type="entry name" value="GST_NTER"/>
    <property type="match status" value="1"/>
</dbReference>
<dbReference type="Proteomes" id="UP001597101">
    <property type="component" value="Unassembled WGS sequence"/>
</dbReference>
<dbReference type="RefSeq" id="WP_377211509.1">
    <property type="nucleotide sequence ID" value="NZ_JBHTJV010000003.1"/>
</dbReference>
<accession>A0ABW3FB57</accession>
<evidence type="ECO:0000313" key="2">
    <source>
        <dbReference type="EMBL" id="MFD0915661.1"/>
    </source>
</evidence>
<proteinExistence type="predicted"/>
<dbReference type="Gene3D" id="1.20.1050.10">
    <property type="match status" value="1"/>
</dbReference>
<dbReference type="PANTHER" id="PTHR43968:SF6">
    <property type="entry name" value="GLUTATHIONE S-TRANSFERASE OMEGA"/>
    <property type="match status" value="1"/>
</dbReference>
<name>A0ABW3FB57_9HYPH</name>
<feature type="domain" description="GST N-terminal" evidence="1">
    <location>
        <begin position="1"/>
        <end position="78"/>
    </location>
</feature>
<dbReference type="Gene3D" id="3.40.30.10">
    <property type="entry name" value="Glutaredoxin"/>
    <property type="match status" value="1"/>
</dbReference>
<dbReference type="InterPro" id="IPR050983">
    <property type="entry name" value="GST_Omega/HSP26"/>
</dbReference>
<protein>
    <submittedName>
        <fullName evidence="2">Glutathione S-transferase family protein</fullName>
    </submittedName>
</protein>
<dbReference type="InterPro" id="IPR036249">
    <property type="entry name" value="Thioredoxin-like_sf"/>
</dbReference>
<dbReference type="EMBL" id="JBHTJV010000003">
    <property type="protein sequence ID" value="MFD0915661.1"/>
    <property type="molecule type" value="Genomic_DNA"/>
</dbReference>
<dbReference type="PANTHER" id="PTHR43968">
    <property type="match status" value="1"/>
</dbReference>
<evidence type="ECO:0000313" key="3">
    <source>
        <dbReference type="Proteomes" id="UP001597101"/>
    </source>
</evidence>
<organism evidence="2 3">
    <name type="scientific">Pseudahrensia aquimaris</name>
    <dbReference type="NCBI Taxonomy" id="744461"/>
    <lineage>
        <taxon>Bacteria</taxon>
        <taxon>Pseudomonadati</taxon>
        <taxon>Pseudomonadota</taxon>
        <taxon>Alphaproteobacteria</taxon>
        <taxon>Hyphomicrobiales</taxon>
        <taxon>Ahrensiaceae</taxon>
        <taxon>Pseudahrensia</taxon>
    </lineage>
</organism>
<dbReference type="SUPFAM" id="SSF52833">
    <property type="entry name" value="Thioredoxin-like"/>
    <property type="match status" value="1"/>
</dbReference>
<dbReference type="InterPro" id="IPR004045">
    <property type="entry name" value="Glutathione_S-Trfase_N"/>
</dbReference>
<comment type="caution">
    <text evidence="2">The sequence shown here is derived from an EMBL/GenBank/DDBJ whole genome shotgun (WGS) entry which is preliminary data.</text>
</comment>
<sequence>MKLLTASASPFANKVRMAAQFAGIPLEAVAVDAGAQPPELLAANPLGKIPCLVLDDGTGLFDSRPITRYLHNRFDTALYPDEKSEAAMRVARYEALCDGICDCAVAYQYEKRMRPEENWHQPWLDRQWTKAKAGLREAATELPPTGEDADIRSIALSATLGYLALRFPGEWEAENPELVDWSSRFDAAHPSVSALKPSA</sequence>
<keyword evidence="3" id="KW-1185">Reference proteome</keyword>
<gene>
    <name evidence="2" type="ORF">ACFQ14_04515</name>
</gene>
<dbReference type="CDD" id="cd03205">
    <property type="entry name" value="GST_C_6"/>
    <property type="match status" value="1"/>
</dbReference>
<dbReference type="Pfam" id="PF13409">
    <property type="entry name" value="GST_N_2"/>
    <property type="match status" value="1"/>
</dbReference>